<evidence type="ECO:0000256" key="10">
    <source>
        <dbReference type="ARBA" id="ARBA00023136"/>
    </source>
</evidence>
<evidence type="ECO:0000256" key="2">
    <source>
        <dbReference type="ARBA" id="ARBA00010617"/>
    </source>
</evidence>
<dbReference type="InParanoid" id="B9SYM5"/>
<dbReference type="SUPFAM" id="SSF48264">
    <property type="entry name" value="Cytochrome P450"/>
    <property type="match status" value="1"/>
</dbReference>
<dbReference type="STRING" id="3988.B9SYM5"/>
<dbReference type="InterPro" id="IPR036396">
    <property type="entry name" value="Cyt_P450_sf"/>
</dbReference>
<evidence type="ECO:0000256" key="11">
    <source>
        <dbReference type="PIRSR" id="PIRSR602401-1"/>
    </source>
</evidence>
<feature type="binding site" description="axial binding residue" evidence="11">
    <location>
        <position position="463"/>
    </location>
    <ligand>
        <name>heme</name>
        <dbReference type="ChEBI" id="CHEBI:30413"/>
    </ligand>
    <ligandPart>
        <name>Fe</name>
        <dbReference type="ChEBI" id="CHEBI:18248"/>
    </ligandPart>
</feature>
<keyword evidence="5 11" id="KW-0479">Metal-binding</keyword>
<feature type="transmembrane region" description="Helical" evidence="13">
    <location>
        <begin position="228"/>
        <end position="249"/>
    </location>
</feature>
<evidence type="ECO:0000313" key="15">
    <source>
        <dbReference type="Proteomes" id="UP000008311"/>
    </source>
</evidence>
<evidence type="ECO:0000313" key="14">
    <source>
        <dbReference type="EMBL" id="EEF31308.1"/>
    </source>
</evidence>
<evidence type="ECO:0000256" key="9">
    <source>
        <dbReference type="ARBA" id="ARBA00023033"/>
    </source>
</evidence>
<dbReference type="Proteomes" id="UP000008311">
    <property type="component" value="Unassembled WGS sequence"/>
</dbReference>
<evidence type="ECO:0000256" key="8">
    <source>
        <dbReference type="ARBA" id="ARBA00023004"/>
    </source>
</evidence>
<dbReference type="InterPro" id="IPR050651">
    <property type="entry name" value="Plant_Cytochrome_P450_Monoox"/>
</dbReference>
<keyword evidence="4 13" id="KW-0812">Transmembrane</keyword>
<keyword evidence="3 11" id="KW-0349">Heme</keyword>
<comment type="similarity">
    <text evidence="2 12">Belongs to the cytochrome P450 family.</text>
</comment>
<feature type="transmembrane region" description="Helical" evidence="13">
    <location>
        <begin position="6"/>
        <end position="25"/>
    </location>
</feature>
<keyword evidence="7 12" id="KW-0560">Oxidoreductase</keyword>
<comment type="subcellular location">
    <subcellularLocation>
        <location evidence="1">Membrane</location>
        <topology evidence="1">Single-pass membrane protein</topology>
    </subcellularLocation>
</comment>
<dbReference type="AlphaFoldDB" id="B9SYM5"/>
<dbReference type="GO" id="GO:0020037">
    <property type="term" value="F:heme binding"/>
    <property type="evidence" value="ECO:0007669"/>
    <property type="project" value="InterPro"/>
</dbReference>
<dbReference type="InterPro" id="IPR002401">
    <property type="entry name" value="Cyt_P450_E_grp-I"/>
</dbReference>
<dbReference type="GO" id="GO:0016705">
    <property type="term" value="F:oxidoreductase activity, acting on paired donors, with incorporation or reduction of molecular oxygen"/>
    <property type="evidence" value="ECO:0007669"/>
    <property type="project" value="InterPro"/>
</dbReference>
<dbReference type="PROSITE" id="PS00086">
    <property type="entry name" value="CYTOCHROME_P450"/>
    <property type="match status" value="1"/>
</dbReference>
<evidence type="ECO:0000256" key="12">
    <source>
        <dbReference type="RuleBase" id="RU000461"/>
    </source>
</evidence>
<dbReference type="eggNOG" id="KOG0156">
    <property type="taxonomic scope" value="Eukaryota"/>
</dbReference>
<dbReference type="CDD" id="cd20654">
    <property type="entry name" value="CYP82"/>
    <property type="match status" value="1"/>
</dbReference>
<evidence type="ECO:0000256" key="6">
    <source>
        <dbReference type="ARBA" id="ARBA00022989"/>
    </source>
</evidence>
<gene>
    <name evidence="14" type="ORF">RCOM_1417700</name>
</gene>
<dbReference type="GO" id="GO:0005506">
    <property type="term" value="F:iron ion binding"/>
    <property type="evidence" value="ECO:0007669"/>
    <property type="project" value="InterPro"/>
</dbReference>
<reference evidence="15" key="1">
    <citation type="journal article" date="2010" name="Nat. Biotechnol.">
        <title>Draft genome sequence of the oilseed species Ricinus communis.</title>
        <authorList>
            <person name="Chan A.P."/>
            <person name="Crabtree J."/>
            <person name="Zhao Q."/>
            <person name="Lorenzi H."/>
            <person name="Orvis J."/>
            <person name="Puiu D."/>
            <person name="Melake-Berhan A."/>
            <person name="Jones K.M."/>
            <person name="Redman J."/>
            <person name="Chen G."/>
            <person name="Cahoon E.B."/>
            <person name="Gedil M."/>
            <person name="Stanke M."/>
            <person name="Haas B.J."/>
            <person name="Wortman J.R."/>
            <person name="Fraser-Liggett C.M."/>
            <person name="Ravel J."/>
            <person name="Rabinowicz P.D."/>
        </authorList>
    </citation>
    <scope>NUCLEOTIDE SEQUENCE [LARGE SCALE GENOMIC DNA]</scope>
    <source>
        <strain evidence="15">cv. Hale</strain>
    </source>
</reference>
<keyword evidence="15" id="KW-1185">Reference proteome</keyword>
<keyword evidence="9 12" id="KW-0503">Monooxygenase</keyword>
<evidence type="ECO:0000256" key="13">
    <source>
        <dbReference type="SAM" id="Phobius"/>
    </source>
</evidence>
<name>B9SYM5_RICCO</name>
<keyword evidence="6 13" id="KW-1133">Transmembrane helix</keyword>
<dbReference type="GO" id="GO:0004497">
    <property type="term" value="F:monooxygenase activity"/>
    <property type="evidence" value="ECO:0000318"/>
    <property type="project" value="GO_Central"/>
</dbReference>
<organism evidence="14 15">
    <name type="scientific">Ricinus communis</name>
    <name type="common">Castor bean</name>
    <dbReference type="NCBI Taxonomy" id="3988"/>
    <lineage>
        <taxon>Eukaryota</taxon>
        <taxon>Viridiplantae</taxon>
        <taxon>Streptophyta</taxon>
        <taxon>Embryophyta</taxon>
        <taxon>Tracheophyta</taxon>
        <taxon>Spermatophyta</taxon>
        <taxon>Magnoliopsida</taxon>
        <taxon>eudicotyledons</taxon>
        <taxon>Gunneridae</taxon>
        <taxon>Pentapetalae</taxon>
        <taxon>rosids</taxon>
        <taxon>fabids</taxon>
        <taxon>Malpighiales</taxon>
        <taxon>Euphorbiaceae</taxon>
        <taxon>Acalyphoideae</taxon>
        <taxon>Acalypheae</taxon>
        <taxon>Ricinus</taxon>
    </lineage>
</organism>
<comment type="cofactor">
    <cofactor evidence="11">
        <name>heme</name>
        <dbReference type="ChEBI" id="CHEBI:30413"/>
    </cofactor>
</comment>
<dbReference type="PRINTS" id="PR00385">
    <property type="entry name" value="P450"/>
</dbReference>
<dbReference type="Gene3D" id="1.10.630.10">
    <property type="entry name" value="Cytochrome P450"/>
    <property type="match status" value="1"/>
</dbReference>
<accession>B9SYM5</accession>
<evidence type="ECO:0000256" key="3">
    <source>
        <dbReference type="ARBA" id="ARBA00022617"/>
    </source>
</evidence>
<dbReference type="GO" id="GO:0016020">
    <property type="term" value="C:membrane"/>
    <property type="evidence" value="ECO:0007669"/>
    <property type="project" value="UniProtKB-SubCell"/>
</dbReference>
<evidence type="ECO:0000256" key="5">
    <source>
        <dbReference type="ARBA" id="ARBA00022723"/>
    </source>
</evidence>
<dbReference type="PRINTS" id="PR00463">
    <property type="entry name" value="EP450I"/>
</dbReference>
<evidence type="ECO:0000256" key="1">
    <source>
        <dbReference type="ARBA" id="ARBA00004167"/>
    </source>
</evidence>
<dbReference type="PANTHER" id="PTHR47947">
    <property type="entry name" value="CYTOCHROME P450 82C3-RELATED"/>
    <property type="match status" value="1"/>
</dbReference>
<proteinExistence type="inferred from homology"/>
<evidence type="ECO:0000256" key="4">
    <source>
        <dbReference type="ARBA" id="ARBA00022692"/>
    </source>
</evidence>
<dbReference type="FunFam" id="1.10.630.10:FF:000026">
    <property type="entry name" value="Cytochrome P450 82C4"/>
    <property type="match status" value="1"/>
</dbReference>
<keyword evidence="10 13" id="KW-0472">Membrane</keyword>
<sequence>MEFSTTSHLLSISGVLLLLLLYNLWRVRVKRQNYESNKSLLLAPEPSGALPIIGHLHLLGKENTLARTLGRLADNYGPIFTIWLGVHRTVVVSSYEAIKECFSSNDRILASRPRSSHGQYLSYNYAAFGFASYGPYWSHMRKLVAIQLLSSHRIKLLKHVQISEVNTLIKELYEKQGSNKKIINISECFEHLTLNMITRMIAGKRYFSSADSDSEQEGKRIGKIMKEFMYISGVFVPSDLIPFLGWMNFAGPVKTMKRLSRELDSLTETWIDEHKLKRVKSEESKNMEEDFIDVMLSLLEDDFFGHSKEDIIKGTVTNLIIAGADTTSITLTWILSNLLNNRRTLELAQQELDLKVGRNRCVQDSDIDNLVYLNAIVKETLRLYPPGPLAVPHEASEDCSIAGYHIPKGTRVFANLWKLHRDPNVWSSPNEFVPERFLTSQANMDVSGQNFEYIPFGSGRRSCPGLNFAIQAIHLTLAKLLQAFSFTTPLNVPVDMTEGLGITLPKATPLEIHIIPRLSPELYAW</sequence>
<evidence type="ECO:0000256" key="7">
    <source>
        <dbReference type="ARBA" id="ARBA00023002"/>
    </source>
</evidence>
<dbReference type="PANTHER" id="PTHR47947:SF1">
    <property type="entry name" value="CYTOCHROME P450 82E3"/>
    <property type="match status" value="1"/>
</dbReference>
<protein>
    <submittedName>
        <fullName evidence="14">Cytochrome P450, putative</fullName>
        <ecNumber evidence="14">1.14.13.88</ecNumber>
    </submittedName>
</protein>
<dbReference type="EMBL" id="EQ974254">
    <property type="protein sequence ID" value="EEF31308.1"/>
    <property type="molecule type" value="Genomic_DNA"/>
</dbReference>
<dbReference type="InterPro" id="IPR001128">
    <property type="entry name" value="Cyt_P450"/>
</dbReference>
<dbReference type="InterPro" id="IPR017972">
    <property type="entry name" value="Cyt_P450_CS"/>
</dbReference>
<keyword evidence="8 11" id="KW-0408">Iron</keyword>
<dbReference type="EC" id="1.14.13.88" evidence="14"/>
<dbReference type="Pfam" id="PF00067">
    <property type="entry name" value="p450"/>
    <property type="match status" value="1"/>
</dbReference>